<comment type="function">
    <text evidence="7">Plays a role in the regulation of phosphate uptake.</text>
</comment>
<dbReference type="InterPro" id="IPR038078">
    <property type="entry name" value="PhoU-like_sf"/>
</dbReference>
<feature type="domain" description="PhoU" evidence="8">
    <location>
        <begin position="16"/>
        <end position="103"/>
    </location>
</feature>
<dbReference type="InterPro" id="IPR028366">
    <property type="entry name" value="PhoU"/>
</dbReference>
<dbReference type="SUPFAM" id="SSF109755">
    <property type="entry name" value="PhoU-like"/>
    <property type="match status" value="1"/>
</dbReference>
<name>A0A1H1PZK5_9CELL</name>
<comment type="similarity">
    <text evidence="2 7">Belongs to the PhoU family.</text>
</comment>
<evidence type="ECO:0000313" key="9">
    <source>
        <dbReference type="EMBL" id="SDS16556.1"/>
    </source>
</evidence>
<dbReference type="PANTHER" id="PTHR42930">
    <property type="entry name" value="PHOSPHATE-SPECIFIC TRANSPORT SYSTEM ACCESSORY PROTEIN PHOU"/>
    <property type="match status" value="1"/>
</dbReference>
<dbReference type="PANTHER" id="PTHR42930:SF3">
    <property type="entry name" value="PHOSPHATE-SPECIFIC TRANSPORT SYSTEM ACCESSORY PROTEIN PHOU"/>
    <property type="match status" value="1"/>
</dbReference>
<evidence type="ECO:0000256" key="5">
    <source>
        <dbReference type="ARBA" id="ARBA00022490"/>
    </source>
</evidence>
<dbReference type="Proteomes" id="UP000185663">
    <property type="component" value="Chromosome I"/>
</dbReference>
<reference evidence="9 10" key="1">
    <citation type="submission" date="2016-10" db="EMBL/GenBank/DDBJ databases">
        <authorList>
            <person name="de Groot N.N."/>
        </authorList>
    </citation>
    <scope>NUCLEOTIDE SEQUENCE [LARGE SCALE GENOMIC DNA]</scope>
    <source>
        <strain evidence="9 10">DSM 22126</strain>
    </source>
</reference>
<dbReference type="AlphaFoldDB" id="A0A1H1PZK5"/>
<evidence type="ECO:0000256" key="4">
    <source>
        <dbReference type="ARBA" id="ARBA00022448"/>
    </source>
</evidence>
<keyword evidence="6 7" id="KW-0592">Phosphate transport</keyword>
<evidence type="ECO:0000313" key="10">
    <source>
        <dbReference type="Proteomes" id="UP000185663"/>
    </source>
</evidence>
<keyword evidence="5 7" id="KW-0963">Cytoplasm</keyword>
<dbReference type="eggNOG" id="COG0704">
    <property type="taxonomic scope" value="Bacteria"/>
</dbReference>
<dbReference type="EMBL" id="LT629776">
    <property type="protein sequence ID" value="SDS16556.1"/>
    <property type="molecule type" value="Genomic_DNA"/>
</dbReference>
<feature type="domain" description="PhoU" evidence="8">
    <location>
        <begin position="120"/>
        <end position="203"/>
    </location>
</feature>
<keyword evidence="10" id="KW-1185">Reference proteome</keyword>
<dbReference type="GO" id="GO:0005737">
    <property type="term" value="C:cytoplasm"/>
    <property type="evidence" value="ECO:0007669"/>
    <property type="project" value="UniProtKB-SubCell"/>
</dbReference>
<dbReference type="InterPro" id="IPR026022">
    <property type="entry name" value="PhoU_dom"/>
</dbReference>
<dbReference type="Pfam" id="PF01895">
    <property type="entry name" value="PhoU"/>
    <property type="match status" value="2"/>
</dbReference>
<dbReference type="GO" id="GO:0030643">
    <property type="term" value="P:intracellular phosphate ion homeostasis"/>
    <property type="evidence" value="ECO:0007669"/>
    <property type="project" value="InterPro"/>
</dbReference>
<dbReference type="NCBIfam" id="TIGR02135">
    <property type="entry name" value="phoU_full"/>
    <property type="match status" value="1"/>
</dbReference>
<sequence length="221" mass="24861">MREIFEAELQQVGDDLQEMSALVAEAIDRAGRALIDADHQLAQEVIVDDLAIDTIERALDERCLYILAQQAPVATDLRIVVTALRMSSTLERMGDLARHIAQIARGRYPDRAVPVLEPTLREMHEAATRAARRVQGLLENRDLELAAQVKADDAILDQLHRQTFTTMLDEGWTEDAQQTIDATLLSRFYERFGDHAVSIARRIEFLVTGELESAAHSHHDN</sequence>
<accession>A0A1H1PZK5</accession>
<evidence type="ECO:0000256" key="3">
    <source>
        <dbReference type="ARBA" id="ARBA00011738"/>
    </source>
</evidence>
<protein>
    <recommendedName>
        <fullName evidence="7">Phosphate-specific transport system accessory protein PhoU</fullName>
    </recommendedName>
</protein>
<evidence type="ECO:0000256" key="7">
    <source>
        <dbReference type="PIRNR" id="PIRNR003107"/>
    </source>
</evidence>
<proteinExistence type="inferred from homology"/>
<evidence type="ECO:0000256" key="1">
    <source>
        <dbReference type="ARBA" id="ARBA00004496"/>
    </source>
</evidence>
<organism evidence="9 10">
    <name type="scientific">Paraoerskovia marina</name>
    <dbReference type="NCBI Taxonomy" id="545619"/>
    <lineage>
        <taxon>Bacteria</taxon>
        <taxon>Bacillati</taxon>
        <taxon>Actinomycetota</taxon>
        <taxon>Actinomycetes</taxon>
        <taxon>Micrococcales</taxon>
        <taxon>Cellulomonadaceae</taxon>
        <taxon>Paraoerskovia</taxon>
    </lineage>
</organism>
<dbReference type="Gene3D" id="1.20.58.220">
    <property type="entry name" value="Phosphate transport system protein phou homolog 2, domain 2"/>
    <property type="match status" value="1"/>
</dbReference>
<gene>
    <name evidence="9" type="ORF">SAMN04489860_0945</name>
</gene>
<comment type="subcellular location">
    <subcellularLocation>
        <location evidence="1 7">Cytoplasm</location>
    </subcellularLocation>
</comment>
<keyword evidence="4 7" id="KW-0813">Transport</keyword>
<evidence type="ECO:0000256" key="6">
    <source>
        <dbReference type="ARBA" id="ARBA00022592"/>
    </source>
</evidence>
<dbReference type="FunFam" id="1.20.58.220:FF:000004">
    <property type="entry name" value="Phosphate-specific transport system accessory protein PhoU"/>
    <property type="match status" value="1"/>
</dbReference>
<dbReference type="PIRSF" id="PIRSF003107">
    <property type="entry name" value="PhoU"/>
    <property type="match status" value="1"/>
</dbReference>
<dbReference type="RefSeq" id="WP_029252905.1">
    <property type="nucleotide sequence ID" value="NZ_LT629776.1"/>
</dbReference>
<comment type="subunit">
    <text evidence="3 7">Homodimer.</text>
</comment>
<dbReference type="GO" id="GO:0006817">
    <property type="term" value="P:phosphate ion transport"/>
    <property type="evidence" value="ECO:0007669"/>
    <property type="project" value="UniProtKB-KW"/>
</dbReference>
<evidence type="ECO:0000259" key="8">
    <source>
        <dbReference type="Pfam" id="PF01895"/>
    </source>
</evidence>
<dbReference type="OrthoDB" id="9814256at2"/>
<evidence type="ECO:0000256" key="2">
    <source>
        <dbReference type="ARBA" id="ARBA00008107"/>
    </source>
</evidence>
<dbReference type="GO" id="GO:0045936">
    <property type="term" value="P:negative regulation of phosphate metabolic process"/>
    <property type="evidence" value="ECO:0007669"/>
    <property type="project" value="InterPro"/>
</dbReference>
<dbReference type="STRING" id="545619.SAMN04489860_0945"/>